<keyword evidence="2 3" id="KW-0326">Glycosidase</keyword>
<evidence type="ECO:0000256" key="2">
    <source>
        <dbReference type="ARBA" id="ARBA00023295"/>
    </source>
</evidence>
<gene>
    <name evidence="6" type="ORF">IDM40_09575</name>
</gene>
<protein>
    <submittedName>
        <fullName evidence="6">Cellulase family glycosylhydrolase</fullName>
    </submittedName>
</protein>
<feature type="signal peptide" evidence="4">
    <location>
        <begin position="1"/>
        <end position="20"/>
    </location>
</feature>
<evidence type="ECO:0000259" key="5">
    <source>
        <dbReference type="Pfam" id="PF00150"/>
    </source>
</evidence>
<dbReference type="Pfam" id="PF00150">
    <property type="entry name" value="Cellulase"/>
    <property type="match status" value="1"/>
</dbReference>
<keyword evidence="7" id="KW-1185">Reference proteome</keyword>
<dbReference type="PANTHER" id="PTHR42754">
    <property type="entry name" value="ENDOGLUCANASE"/>
    <property type="match status" value="1"/>
</dbReference>
<keyword evidence="4" id="KW-0732">Signal</keyword>
<evidence type="ECO:0000313" key="6">
    <source>
        <dbReference type="EMBL" id="MBE2998951.1"/>
    </source>
</evidence>
<evidence type="ECO:0000256" key="1">
    <source>
        <dbReference type="ARBA" id="ARBA00022801"/>
    </source>
</evidence>
<dbReference type="Proteomes" id="UP000806528">
    <property type="component" value="Unassembled WGS sequence"/>
</dbReference>
<feature type="domain" description="Glycoside hydrolase family 5" evidence="5">
    <location>
        <begin position="42"/>
        <end position="289"/>
    </location>
</feature>
<sequence length="333" mass="35889">MAFAVLTAMAIAVPPAVASASNSEEADTAAQGIHVSDGRLVESDGSDLVLRGINHGHAWYPEEVSSFEGIASTGANSVRVVLSSGDQWERNDPSDVTDVVERCDANQLVCMLEVHDTTGYGDTADAPDAVSLDEAVDYWEELYPTLAGTEDRVIVNIGNEPFGNDRASEWADDTAAAIERLRDIGYEHTIVADAPNWGQDWSDTMREEAPEVAEADPDGNTVFSVHMYEVYGEADAVTSYLEDFVDAGLPLIVGEFGDQHYGEDVNEDAILAESQRLGIGWLGWSWSGNGDGVEYLDLVNDFDASSPTAWGERLIDGPDGIRETSEAASVFQD</sequence>
<dbReference type="SUPFAM" id="SSF51445">
    <property type="entry name" value="(Trans)glycosidases"/>
    <property type="match status" value="1"/>
</dbReference>
<dbReference type="EMBL" id="JADBGI010000007">
    <property type="protein sequence ID" value="MBE2998951.1"/>
    <property type="molecule type" value="Genomic_DNA"/>
</dbReference>
<comment type="caution">
    <text evidence="6">The sequence shown here is derived from an EMBL/GenBank/DDBJ whole genome shotgun (WGS) entry which is preliminary data.</text>
</comment>
<dbReference type="InterPro" id="IPR001547">
    <property type="entry name" value="Glyco_hydro_5"/>
</dbReference>
<evidence type="ECO:0000256" key="3">
    <source>
        <dbReference type="RuleBase" id="RU361153"/>
    </source>
</evidence>
<comment type="similarity">
    <text evidence="3">Belongs to the glycosyl hydrolase 5 (cellulase A) family.</text>
</comment>
<evidence type="ECO:0000256" key="4">
    <source>
        <dbReference type="SAM" id="SignalP"/>
    </source>
</evidence>
<dbReference type="InterPro" id="IPR018087">
    <property type="entry name" value="Glyco_hydro_5_CS"/>
</dbReference>
<feature type="chain" id="PRO_5046816518" evidence="4">
    <location>
        <begin position="21"/>
        <end position="333"/>
    </location>
</feature>
<dbReference type="PROSITE" id="PS00659">
    <property type="entry name" value="GLYCOSYL_HYDROL_F5"/>
    <property type="match status" value="1"/>
</dbReference>
<dbReference type="RefSeq" id="WP_193121591.1">
    <property type="nucleotide sequence ID" value="NZ_JADBGI010000007.1"/>
</dbReference>
<proteinExistence type="inferred from homology"/>
<reference evidence="6 7" key="1">
    <citation type="submission" date="2020-09" db="EMBL/GenBank/DDBJ databases">
        <title>Diversity and distribution of actinomycetes associated with coral in the coast of Hainan.</title>
        <authorList>
            <person name="Li F."/>
        </authorList>
    </citation>
    <scope>NUCLEOTIDE SEQUENCE [LARGE SCALE GENOMIC DNA]</scope>
    <source>
        <strain evidence="6 7">HNM0947</strain>
    </source>
</reference>
<dbReference type="InterPro" id="IPR017853">
    <property type="entry name" value="GH"/>
</dbReference>
<dbReference type="Gene3D" id="3.20.20.80">
    <property type="entry name" value="Glycosidases"/>
    <property type="match status" value="1"/>
</dbReference>
<evidence type="ECO:0000313" key="7">
    <source>
        <dbReference type="Proteomes" id="UP000806528"/>
    </source>
</evidence>
<dbReference type="PANTHER" id="PTHR42754:SF1">
    <property type="entry name" value="LIPOPROTEIN"/>
    <property type="match status" value="1"/>
</dbReference>
<name>A0ABR9P554_9ACTN</name>
<organism evidence="6 7">
    <name type="scientific">Nocardiopsis coralli</name>
    <dbReference type="NCBI Taxonomy" id="2772213"/>
    <lineage>
        <taxon>Bacteria</taxon>
        <taxon>Bacillati</taxon>
        <taxon>Actinomycetota</taxon>
        <taxon>Actinomycetes</taxon>
        <taxon>Streptosporangiales</taxon>
        <taxon>Nocardiopsidaceae</taxon>
        <taxon>Nocardiopsis</taxon>
    </lineage>
</organism>
<accession>A0ABR9P554</accession>
<keyword evidence="1 3" id="KW-0378">Hydrolase</keyword>